<feature type="non-terminal residue" evidence="2">
    <location>
        <position position="212"/>
    </location>
</feature>
<feature type="region of interest" description="Disordered" evidence="1">
    <location>
        <begin position="35"/>
        <end position="71"/>
    </location>
</feature>
<proteinExistence type="predicted"/>
<accession>A0A843AFD1</accession>
<comment type="caution">
    <text evidence="2">The sequence shown here is derived from an EMBL/GenBank/DDBJ whole genome shotgun (WGS) entry which is preliminary data.</text>
</comment>
<evidence type="ECO:0000256" key="1">
    <source>
        <dbReference type="SAM" id="MobiDB-lite"/>
    </source>
</evidence>
<evidence type="ECO:0000313" key="3">
    <source>
        <dbReference type="Proteomes" id="UP000606900"/>
    </source>
</evidence>
<dbReference type="AlphaFoldDB" id="A0A843AFD1"/>
<sequence>MSINRKLFLVVALCFVALVSVNGIYAVEDGQNLTSSDNLTTTDTNTNATNQSFSSENNSESDNYQAAGEAPPSFTNEQIIQAALDVKRFLEGNKYLPEYITINGIQVNQATFLQLLTQTTIKINNSDTTTTELINIKQPPTGTETVTPGTLTQNEYLNLAQNILTYINTNQQAPATMSTVFGNIKFQSLLYLYTRALSMQKTYGTLPTFLAV</sequence>
<evidence type="ECO:0000313" key="2">
    <source>
        <dbReference type="EMBL" id="MBF4474242.1"/>
    </source>
</evidence>
<dbReference type="Proteomes" id="UP000606900">
    <property type="component" value="Unassembled WGS sequence"/>
</dbReference>
<organism evidence="2 3">
    <name type="scientific">Methanobacterium formicicum</name>
    <dbReference type="NCBI Taxonomy" id="2162"/>
    <lineage>
        <taxon>Archaea</taxon>
        <taxon>Methanobacteriati</taxon>
        <taxon>Methanobacteriota</taxon>
        <taxon>Methanomada group</taxon>
        <taxon>Methanobacteria</taxon>
        <taxon>Methanobacteriales</taxon>
        <taxon>Methanobacteriaceae</taxon>
        <taxon>Methanobacterium</taxon>
    </lineage>
</organism>
<feature type="compositionally biased region" description="Low complexity" evidence="1">
    <location>
        <begin position="35"/>
        <end position="61"/>
    </location>
</feature>
<reference evidence="2" key="1">
    <citation type="submission" date="2020-10" db="EMBL/GenBank/DDBJ databases">
        <title>Dehalococcoides mccartyi of a TCE/Cr reducing biochatode.</title>
        <authorList>
            <person name="Matturro B."/>
        </authorList>
    </citation>
    <scope>NUCLEOTIDE SEQUENCE</scope>
    <source>
        <strain evidence="2">Bin2</strain>
    </source>
</reference>
<dbReference type="EMBL" id="JADIIL010000010">
    <property type="protein sequence ID" value="MBF4474242.1"/>
    <property type="molecule type" value="Genomic_DNA"/>
</dbReference>
<gene>
    <name evidence="2" type="ORF">ISP06_02055</name>
</gene>
<protein>
    <submittedName>
        <fullName evidence="2">Uncharacterized protein</fullName>
    </submittedName>
</protein>
<name>A0A843AFD1_METFO</name>